<keyword evidence="2" id="KW-1185">Reference proteome</keyword>
<organism evidence="1 2">
    <name type="scientific">Halalkalibacter krulwichiae</name>
    <dbReference type="NCBI Taxonomy" id="199441"/>
    <lineage>
        <taxon>Bacteria</taxon>
        <taxon>Bacillati</taxon>
        <taxon>Bacillota</taxon>
        <taxon>Bacilli</taxon>
        <taxon>Bacillales</taxon>
        <taxon>Bacillaceae</taxon>
        <taxon>Halalkalibacter</taxon>
    </lineage>
</organism>
<protein>
    <recommendedName>
        <fullName evidence="3">DUF2922 domain-containing protein</fullName>
    </recommendedName>
</protein>
<dbReference type="AlphaFoldDB" id="A0A1X9MIR7"/>
<evidence type="ECO:0000313" key="2">
    <source>
        <dbReference type="Proteomes" id="UP000193006"/>
    </source>
</evidence>
<accession>A0A1X9MIR7</accession>
<dbReference type="EMBL" id="CP020814">
    <property type="protein sequence ID" value="ARK32694.1"/>
    <property type="molecule type" value="Genomic_DNA"/>
</dbReference>
<name>A0A1X9MIR7_9BACI</name>
<dbReference type="Pfam" id="PF11148">
    <property type="entry name" value="DUF2922"/>
    <property type="match status" value="1"/>
</dbReference>
<sequence length="71" mass="7660">MSKRLELIFENEMGGNITLTLDNPVHPANPAAVSAAMDAIVMQNAFISTGGEIVGKKSARFVDRTVEEIEI</sequence>
<evidence type="ECO:0000313" key="1">
    <source>
        <dbReference type="EMBL" id="ARK32694.1"/>
    </source>
</evidence>
<proteinExistence type="predicted"/>
<reference evidence="1 2" key="1">
    <citation type="submission" date="2017-04" db="EMBL/GenBank/DDBJ databases">
        <title>Bacillus krulwichiae AM31D Genome sequencing and assembly.</title>
        <authorList>
            <person name="Krulwich T.A."/>
            <person name="Anastor L."/>
            <person name="Ehrlich R."/>
            <person name="Ehrlich G.D."/>
            <person name="Janto B."/>
        </authorList>
    </citation>
    <scope>NUCLEOTIDE SEQUENCE [LARGE SCALE GENOMIC DNA]</scope>
    <source>
        <strain evidence="1 2">AM31D</strain>
    </source>
</reference>
<dbReference type="Proteomes" id="UP000193006">
    <property type="component" value="Chromosome"/>
</dbReference>
<dbReference type="RefSeq" id="WP_066154755.1">
    <property type="nucleotide sequence ID" value="NZ_CP020814.1"/>
</dbReference>
<evidence type="ECO:0008006" key="3">
    <source>
        <dbReference type="Google" id="ProtNLM"/>
    </source>
</evidence>
<dbReference type="STRING" id="199441.BkAM31D_24125"/>
<dbReference type="InterPro" id="IPR021321">
    <property type="entry name" value="DUF2922"/>
</dbReference>
<dbReference type="KEGG" id="bkw:BkAM31D_24125"/>
<gene>
    <name evidence="1" type="ORF">BkAM31D_24125</name>
</gene>